<dbReference type="Proteomes" id="UP000436088">
    <property type="component" value="Unassembled WGS sequence"/>
</dbReference>
<gene>
    <name evidence="7" type="ORF">F3Y22_tig00110392pilonHSYRG00224</name>
</gene>
<dbReference type="EMBL" id="VEPZ02000969">
    <property type="protein sequence ID" value="KAE8706576.1"/>
    <property type="molecule type" value="Genomic_DNA"/>
</dbReference>
<evidence type="ECO:0000256" key="2">
    <source>
        <dbReference type="ARBA" id="ARBA00008056"/>
    </source>
</evidence>
<feature type="domain" description="Fe2OG dioxygenase" evidence="6">
    <location>
        <begin position="548"/>
        <end position="649"/>
    </location>
</feature>
<keyword evidence="4" id="KW-0560">Oxidoreductase</keyword>
<keyword evidence="3" id="KW-0479">Metal-binding</keyword>
<evidence type="ECO:0000256" key="3">
    <source>
        <dbReference type="ARBA" id="ARBA00022723"/>
    </source>
</evidence>
<dbReference type="PROSITE" id="PS51471">
    <property type="entry name" value="FE2OG_OXY"/>
    <property type="match status" value="2"/>
</dbReference>
<name>A0A6A3AQQ7_HIBSY</name>
<dbReference type="InterPro" id="IPR005123">
    <property type="entry name" value="Oxoglu/Fe-dep_dioxygenase_dom"/>
</dbReference>
<evidence type="ECO:0000256" key="5">
    <source>
        <dbReference type="ARBA" id="ARBA00023004"/>
    </source>
</evidence>
<dbReference type="Pfam" id="PF03171">
    <property type="entry name" value="2OG-FeII_Oxy"/>
    <property type="match status" value="2"/>
</dbReference>
<dbReference type="PANTHER" id="PTHR10209:SF714">
    <property type="entry name" value="1-AMINOCYCLOPROPANE-1-CARBOXYLATE OXIDASE HOMOLOG 11-RELATED"/>
    <property type="match status" value="1"/>
</dbReference>
<dbReference type="SUPFAM" id="SSF51197">
    <property type="entry name" value="Clavaminate synthase-like"/>
    <property type="match status" value="2"/>
</dbReference>
<keyword evidence="8" id="KW-1185">Reference proteome</keyword>
<evidence type="ECO:0000259" key="6">
    <source>
        <dbReference type="PROSITE" id="PS51471"/>
    </source>
</evidence>
<reference evidence="7" key="1">
    <citation type="submission" date="2019-09" db="EMBL/GenBank/DDBJ databases">
        <title>Draft genome information of white flower Hibiscus syriacus.</title>
        <authorList>
            <person name="Kim Y.-M."/>
        </authorList>
    </citation>
    <scope>NUCLEOTIDE SEQUENCE [LARGE SCALE GENOMIC DNA]</scope>
    <source>
        <strain evidence="7">YM2019G1</strain>
    </source>
</reference>
<dbReference type="GO" id="GO:0051213">
    <property type="term" value="F:dioxygenase activity"/>
    <property type="evidence" value="ECO:0007669"/>
    <property type="project" value="UniProtKB-ARBA"/>
</dbReference>
<dbReference type="FunFam" id="2.60.120.330:FF:000005">
    <property type="entry name" value="1-aminocyclopropane-1-carboxylate oxidase homolog 1"/>
    <property type="match status" value="2"/>
</dbReference>
<evidence type="ECO:0000256" key="4">
    <source>
        <dbReference type="ARBA" id="ARBA00023002"/>
    </source>
</evidence>
<dbReference type="PANTHER" id="PTHR10209">
    <property type="entry name" value="OXIDOREDUCTASE, 2OG-FE II OXYGENASE FAMILY PROTEIN"/>
    <property type="match status" value="1"/>
</dbReference>
<comment type="similarity">
    <text evidence="2">Belongs to the iron/ascorbate-dependent oxidoreductase family.</text>
</comment>
<proteinExistence type="inferred from homology"/>
<comment type="cofactor">
    <cofactor evidence="1">
        <name>Fe cation</name>
        <dbReference type="ChEBI" id="CHEBI:24875"/>
    </cofactor>
</comment>
<comment type="caution">
    <text evidence="7">The sequence shown here is derived from an EMBL/GenBank/DDBJ whole genome shotgun (WGS) entry which is preliminary data.</text>
</comment>
<dbReference type="InterPro" id="IPR027443">
    <property type="entry name" value="IPNS-like_sf"/>
</dbReference>
<accession>A0A6A3AQQ7</accession>
<dbReference type="Pfam" id="PF14226">
    <property type="entry name" value="DIOX_N"/>
    <property type="match status" value="2"/>
</dbReference>
<dbReference type="GO" id="GO:0046872">
    <property type="term" value="F:metal ion binding"/>
    <property type="evidence" value="ECO:0007669"/>
    <property type="project" value="UniProtKB-KW"/>
</dbReference>
<dbReference type="InterPro" id="IPR044861">
    <property type="entry name" value="IPNS-like_FE2OG_OXY"/>
</dbReference>
<keyword evidence="5" id="KW-0408">Iron</keyword>
<evidence type="ECO:0000256" key="1">
    <source>
        <dbReference type="ARBA" id="ARBA00001962"/>
    </source>
</evidence>
<feature type="domain" description="Fe2OG dioxygenase" evidence="6">
    <location>
        <begin position="205"/>
        <end position="306"/>
    </location>
</feature>
<dbReference type="AlphaFoldDB" id="A0A6A3AQQ7"/>
<dbReference type="InterPro" id="IPR026992">
    <property type="entry name" value="DIOX_N"/>
</dbReference>
<evidence type="ECO:0000313" key="8">
    <source>
        <dbReference type="Proteomes" id="UP000436088"/>
    </source>
</evidence>
<evidence type="ECO:0000313" key="7">
    <source>
        <dbReference type="EMBL" id="KAE8706576.1"/>
    </source>
</evidence>
<organism evidence="7 8">
    <name type="scientific">Hibiscus syriacus</name>
    <name type="common">Rose of Sharon</name>
    <dbReference type="NCBI Taxonomy" id="106335"/>
    <lineage>
        <taxon>Eukaryota</taxon>
        <taxon>Viridiplantae</taxon>
        <taxon>Streptophyta</taxon>
        <taxon>Embryophyta</taxon>
        <taxon>Tracheophyta</taxon>
        <taxon>Spermatophyta</taxon>
        <taxon>Magnoliopsida</taxon>
        <taxon>eudicotyledons</taxon>
        <taxon>Gunneridae</taxon>
        <taxon>Pentapetalae</taxon>
        <taxon>rosids</taxon>
        <taxon>malvids</taxon>
        <taxon>Malvales</taxon>
        <taxon>Malvaceae</taxon>
        <taxon>Malvoideae</taxon>
        <taxon>Hibiscus</taxon>
    </lineage>
</organism>
<protein>
    <submittedName>
        <fullName evidence="7">Autophagy-related protein 9-like</fullName>
    </submittedName>
</protein>
<sequence length="706" mass="79855">MEATPRAENINSLAEEMKAFLESKEGVKGLVDSGITKIPSFFIRPADSMDATLAAPHLQIPEIDLKGFEGEHRREIVDAIRDAAQTWGFFRMVNHGVPVPTMENMIDAIRQFHEQPQDVKKAWYSRNESGQRLVDCNTNIKAAAWRDTLVVEFPDGEINEQAIPQVCRKATSEYMKHIVQLKDTLSELISEALGLRRHYLASIKCMERALIQCHYHPPCPQPELTLGTSTHTDASFLTILLENNIDRLQVLHQDQWVDVPHRHGYLIANIGDLLQIVSNDKFKSVIHRVLAGRVGPRISAACFFAPMPALKDKPYGAAEELLTADNPPIYKRTSLHQYLSCYKLNGKDARLVLPHFKNSRHAFLESKEGVKGLVDSGITKIPSFFIRPADSMDATLAAPHLQIPEIDLKGFEGEHRREIVDAIRDAAQTWGFFRMVNHGVPVPTMENMIDAIRQFHEQPQDVKKAWYSRNESGQRLVDCNTNIKAAAWRDTLVVEFPDGEINEQAIPQVCRKATSEYMKHIVQLKDTLSELISEALGLRRHYLASIKCMERALIQCHYHPSCPQPELTLGTSTHTDASFLTILLENNIDRFQVLHQDQWVNVPHRHGYLIANIGDLLQIVSNDKFKSVIHRVLAGRVDPRISAACFFAPMPALKDKPYGAAEELVTADNPPVYKRTSLHQYLSCYKLNGKDARLVLPHFKNSCHVE</sequence>
<dbReference type="Gene3D" id="2.60.120.330">
    <property type="entry name" value="B-lactam Antibiotic, Isopenicillin N Synthase, Chain"/>
    <property type="match status" value="2"/>
</dbReference>